<dbReference type="InterPro" id="IPR020603">
    <property type="entry name" value="MraZ_dom"/>
</dbReference>
<dbReference type="PROSITE" id="PS51740">
    <property type="entry name" value="SPOVT_ABRB"/>
    <property type="match status" value="2"/>
</dbReference>
<keyword evidence="10" id="KW-1185">Reference proteome</keyword>
<dbReference type="GO" id="GO:2000143">
    <property type="term" value="P:negative regulation of DNA-templated transcription initiation"/>
    <property type="evidence" value="ECO:0007669"/>
    <property type="project" value="TreeGrafter"/>
</dbReference>
<keyword evidence="2 7" id="KW-0963">Cytoplasm</keyword>
<name>A0A401LEU8_9FIRM</name>
<evidence type="ECO:0000256" key="2">
    <source>
        <dbReference type="ARBA" id="ARBA00022490"/>
    </source>
</evidence>
<protein>
    <recommendedName>
        <fullName evidence="1 7">Transcriptional regulator MraZ</fullName>
    </recommendedName>
</protein>
<evidence type="ECO:0000256" key="3">
    <source>
        <dbReference type="ARBA" id="ARBA00022737"/>
    </source>
</evidence>
<dbReference type="PANTHER" id="PTHR34701:SF1">
    <property type="entry name" value="TRANSCRIPTIONAL REGULATOR MRAZ"/>
    <property type="match status" value="1"/>
</dbReference>
<comment type="similarity">
    <text evidence="7">Belongs to the MraZ family.</text>
</comment>
<keyword evidence="5 7" id="KW-0238">DNA-binding</keyword>
<dbReference type="SUPFAM" id="SSF89447">
    <property type="entry name" value="AbrB/MazE/MraZ-like"/>
    <property type="match status" value="1"/>
</dbReference>
<dbReference type="InterPro" id="IPR038619">
    <property type="entry name" value="MraZ_sf"/>
</dbReference>
<dbReference type="AlphaFoldDB" id="A0A401LEU8"/>
<evidence type="ECO:0000313" key="10">
    <source>
        <dbReference type="Proteomes" id="UP000287361"/>
    </source>
</evidence>
<dbReference type="FunFam" id="3.40.1550.20:FF:000002">
    <property type="entry name" value="Transcriptional regulator MraZ"/>
    <property type="match status" value="1"/>
</dbReference>
<comment type="subcellular location">
    <subcellularLocation>
        <location evidence="7">Cytoplasm</location>
        <location evidence="7">Nucleoid</location>
    </subcellularLocation>
</comment>
<feature type="domain" description="SpoVT-AbrB" evidence="8">
    <location>
        <begin position="84"/>
        <end position="127"/>
    </location>
</feature>
<dbReference type="GO" id="GO:0009295">
    <property type="term" value="C:nucleoid"/>
    <property type="evidence" value="ECO:0007669"/>
    <property type="project" value="UniProtKB-SubCell"/>
</dbReference>
<evidence type="ECO:0000313" key="9">
    <source>
        <dbReference type="EMBL" id="GCB30069.1"/>
    </source>
</evidence>
<evidence type="ECO:0000256" key="5">
    <source>
        <dbReference type="ARBA" id="ARBA00023125"/>
    </source>
</evidence>
<dbReference type="GO" id="GO:0005737">
    <property type="term" value="C:cytoplasm"/>
    <property type="evidence" value="ECO:0007669"/>
    <property type="project" value="UniProtKB-UniRule"/>
</dbReference>
<dbReference type="InterPro" id="IPR003444">
    <property type="entry name" value="MraZ"/>
</dbReference>
<feature type="domain" description="SpoVT-AbrB" evidence="8">
    <location>
        <begin position="13"/>
        <end position="55"/>
    </location>
</feature>
<dbReference type="Proteomes" id="UP000287361">
    <property type="component" value="Unassembled WGS sequence"/>
</dbReference>
<keyword evidence="4 7" id="KW-0805">Transcription regulation</keyword>
<dbReference type="InterPro" id="IPR035642">
    <property type="entry name" value="MraZ_N"/>
</dbReference>
<dbReference type="GO" id="GO:0000976">
    <property type="term" value="F:transcription cis-regulatory region binding"/>
    <property type="evidence" value="ECO:0007669"/>
    <property type="project" value="TreeGrafter"/>
</dbReference>
<dbReference type="EMBL" id="BHVZ01000009">
    <property type="protein sequence ID" value="GCB30069.1"/>
    <property type="molecule type" value="Genomic_DNA"/>
</dbReference>
<keyword evidence="3" id="KW-0677">Repeat</keyword>
<dbReference type="CDD" id="cd16320">
    <property type="entry name" value="MraZ_N"/>
    <property type="match status" value="1"/>
</dbReference>
<organism evidence="9 10">
    <name type="scientific">Anaerotignum faecicola</name>
    <dbReference type="NCBI Taxonomy" id="2358141"/>
    <lineage>
        <taxon>Bacteria</taxon>
        <taxon>Bacillati</taxon>
        <taxon>Bacillota</taxon>
        <taxon>Clostridia</taxon>
        <taxon>Lachnospirales</taxon>
        <taxon>Anaerotignaceae</taxon>
        <taxon>Anaerotignum</taxon>
    </lineage>
</organism>
<dbReference type="GO" id="GO:0003700">
    <property type="term" value="F:DNA-binding transcription factor activity"/>
    <property type="evidence" value="ECO:0007669"/>
    <property type="project" value="UniProtKB-UniRule"/>
</dbReference>
<dbReference type="PANTHER" id="PTHR34701">
    <property type="entry name" value="TRANSCRIPTIONAL REGULATOR MRAZ"/>
    <property type="match status" value="1"/>
</dbReference>
<keyword evidence="6 7" id="KW-0804">Transcription</keyword>
<dbReference type="Pfam" id="PF02381">
    <property type="entry name" value="MraZ"/>
    <property type="match status" value="2"/>
</dbReference>
<evidence type="ECO:0000256" key="1">
    <source>
        <dbReference type="ARBA" id="ARBA00013860"/>
    </source>
</evidence>
<dbReference type="InterPro" id="IPR037914">
    <property type="entry name" value="SpoVT-AbrB_sf"/>
</dbReference>
<dbReference type="NCBIfam" id="TIGR00242">
    <property type="entry name" value="division/cell wall cluster transcriptional repressor MraZ"/>
    <property type="match status" value="1"/>
</dbReference>
<sequence>MAEGGDSEMFLGQYQHSIDAKGRLIVPAKFREGLGERFVVTKGLDNCLFAYPQEEWKIFEEKLKQLPLTNPGARKFVRFFFAGAVECELDNQGRIMVPTHLREYAGLKKDIVSIGVNNRIEIWNKDNWNEYSDEEDYISNELAFEMENLGI</sequence>
<reference evidence="9 10" key="1">
    <citation type="submission" date="2018-10" db="EMBL/GenBank/DDBJ databases">
        <title>Draft Genome Sequence of Anaerotignum sp. KCTC 15736.</title>
        <authorList>
            <person name="Choi S.H."/>
            <person name="Kim J.S."/>
            <person name="Kang S.W."/>
            <person name="Lee J.S."/>
            <person name="Park S.H."/>
        </authorList>
    </citation>
    <scope>NUCLEOTIDE SEQUENCE [LARGE SCALE GENOMIC DNA]</scope>
    <source>
        <strain evidence="9 10">KCTC 15736</strain>
    </source>
</reference>
<comment type="caution">
    <text evidence="9">The sequence shown here is derived from an EMBL/GenBank/DDBJ whole genome shotgun (WGS) entry which is preliminary data.</text>
</comment>
<comment type="subunit">
    <text evidence="7">Forms oligomers.</text>
</comment>
<dbReference type="HAMAP" id="MF_01008">
    <property type="entry name" value="MraZ"/>
    <property type="match status" value="1"/>
</dbReference>
<evidence type="ECO:0000259" key="8">
    <source>
        <dbReference type="PROSITE" id="PS51740"/>
    </source>
</evidence>
<evidence type="ECO:0000256" key="6">
    <source>
        <dbReference type="ARBA" id="ARBA00023163"/>
    </source>
</evidence>
<proteinExistence type="inferred from homology"/>
<gene>
    <name evidence="7" type="primary">mraZ</name>
    <name evidence="9" type="ORF">KGMB03357_17300</name>
</gene>
<dbReference type="InterPro" id="IPR007159">
    <property type="entry name" value="SpoVT-AbrB_dom"/>
</dbReference>
<evidence type="ECO:0000256" key="4">
    <source>
        <dbReference type="ARBA" id="ARBA00023015"/>
    </source>
</evidence>
<dbReference type="CDD" id="cd16321">
    <property type="entry name" value="MraZ_C"/>
    <property type="match status" value="1"/>
</dbReference>
<dbReference type="InterPro" id="IPR035644">
    <property type="entry name" value="MraZ_C"/>
</dbReference>
<dbReference type="Gene3D" id="3.40.1550.20">
    <property type="entry name" value="Transcriptional regulator MraZ domain"/>
    <property type="match status" value="1"/>
</dbReference>
<accession>A0A401LEU8</accession>
<evidence type="ECO:0000256" key="7">
    <source>
        <dbReference type="HAMAP-Rule" id="MF_01008"/>
    </source>
</evidence>